<reference evidence="4" key="2">
    <citation type="submission" date="2019-01" db="UniProtKB">
        <authorList>
            <consortium name="EnsemblPlants"/>
        </authorList>
    </citation>
    <scope>IDENTIFICATION</scope>
    <source>
        <strain evidence="4">cv. Heinz 1706</strain>
    </source>
</reference>
<proteinExistence type="predicted"/>
<dbReference type="InterPro" id="IPR036600">
    <property type="entry name" value="PAH_sf"/>
</dbReference>
<name>A0A3Q7JAP9_SOLLC</name>
<dbReference type="Gene3D" id="1.20.1160.11">
    <property type="entry name" value="Paired amphipathic helix"/>
    <property type="match status" value="2"/>
</dbReference>
<dbReference type="EnsemblPlants" id="Solyc10g047990.2.1">
    <property type="protein sequence ID" value="Solyc10g047990.2.1"/>
    <property type="gene ID" value="Solyc10g047990.2"/>
</dbReference>
<evidence type="ECO:0000313" key="5">
    <source>
        <dbReference type="Proteomes" id="UP000004994"/>
    </source>
</evidence>
<dbReference type="Pfam" id="PF02671">
    <property type="entry name" value="PAH"/>
    <property type="match status" value="2"/>
</dbReference>
<keyword evidence="2 3" id="KW-0539">Nucleus</keyword>
<sequence length="233" mass="27015">MCPSKMSNLEDPCNLEVYGNYLGKMKRLKSDVVDTPPFKRPICSSNEESLILGFNAYFPNGYEIMLNDEEKISLKNATNYEEERNFLENIKKCFGNDNEYKLFIDIMMMYKKERKDLNEVYNDVAVLFKDHHDLLDEFSKFLKDSVSPNPLSSLLLLLDPLLPCGYDIILNDEVKPLKKSIHYEQKERKDVKDVYHEVSVLLSGRPDLLDEFSGFLPDSVTTNIMSNLDDNKN</sequence>
<dbReference type="GO" id="GO:0000118">
    <property type="term" value="C:histone deacetylase complex"/>
    <property type="evidence" value="ECO:0000318"/>
    <property type="project" value="GO_Central"/>
</dbReference>
<evidence type="ECO:0000313" key="4">
    <source>
        <dbReference type="EnsemblPlants" id="Solyc10g047990.2.1"/>
    </source>
</evidence>
<evidence type="ECO:0000256" key="2">
    <source>
        <dbReference type="ARBA" id="ARBA00023242"/>
    </source>
</evidence>
<dbReference type="SUPFAM" id="SSF47762">
    <property type="entry name" value="PAH2 domain"/>
    <property type="match status" value="2"/>
</dbReference>
<dbReference type="PROSITE" id="PS51477">
    <property type="entry name" value="PAH"/>
    <property type="match status" value="1"/>
</dbReference>
<organism evidence="4">
    <name type="scientific">Solanum lycopersicum</name>
    <name type="common">Tomato</name>
    <name type="synonym">Lycopersicon esculentum</name>
    <dbReference type="NCBI Taxonomy" id="4081"/>
    <lineage>
        <taxon>Eukaryota</taxon>
        <taxon>Viridiplantae</taxon>
        <taxon>Streptophyta</taxon>
        <taxon>Embryophyta</taxon>
        <taxon>Tracheophyta</taxon>
        <taxon>Spermatophyta</taxon>
        <taxon>Magnoliopsida</taxon>
        <taxon>eudicotyledons</taxon>
        <taxon>Gunneridae</taxon>
        <taxon>Pentapetalae</taxon>
        <taxon>asterids</taxon>
        <taxon>lamiids</taxon>
        <taxon>Solanales</taxon>
        <taxon>Solanaceae</taxon>
        <taxon>Solanoideae</taxon>
        <taxon>Solaneae</taxon>
        <taxon>Solanum</taxon>
        <taxon>Solanum subgen. Lycopersicon</taxon>
    </lineage>
</organism>
<dbReference type="AlphaFoldDB" id="A0A3Q7JAP9"/>
<dbReference type="InterPro" id="IPR003822">
    <property type="entry name" value="PAH"/>
</dbReference>
<accession>A0A3Q7JAP9</accession>
<dbReference type="Gramene" id="Solyc10g047990.2.1">
    <property type="protein sequence ID" value="Solyc10g047990.2.1"/>
    <property type="gene ID" value="Solyc10g047990.2"/>
</dbReference>
<dbReference type="PANTHER" id="PTHR12346:SF36">
    <property type="entry name" value="PAIRED AMPHIPATHIC HELIX PROTEIN SIN3-LIKE 2"/>
    <property type="match status" value="1"/>
</dbReference>
<evidence type="ECO:0000256" key="3">
    <source>
        <dbReference type="PROSITE-ProRule" id="PRU00810"/>
    </source>
</evidence>
<comment type="subcellular location">
    <subcellularLocation>
        <location evidence="1 3">Nucleus</location>
    </subcellularLocation>
</comment>
<keyword evidence="5" id="KW-1185">Reference proteome</keyword>
<dbReference type="GO" id="GO:0000785">
    <property type="term" value="C:chromatin"/>
    <property type="evidence" value="ECO:0000318"/>
    <property type="project" value="GO_Central"/>
</dbReference>
<dbReference type="InterPro" id="IPR039774">
    <property type="entry name" value="Sin3-like"/>
</dbReference>
<dbReference type="GO" id="GO:0000122">
    <property type="term" value="P:negative regulation of transcription by RNA polymerase II"/>
    <property type="evidence" value="ECO:0000318"/>
    <property type="project" value="GO_Central"/>
</dbReference>
<protein>
    <submittedName>
        <fullName evidence="4">Uncharacterized protein</fullName>
    </submittedName>
</protein>
<dbReference type="Proteomes" id="UP000004994">
    <property type="component" value="Chromosome 10"/>
</dbReference>
<dbReference type="STRING" id="4081.A0A3Q7JAP9"/>
<reference evidence="4" key="1">
    <citation type="journal article" date="2012" name="Nature">
        <title>The tomato genome sequence provides insights into fleshy fruit evolution.</title>
        <authorList>
            <consortium name="Tomato Genome Consortium"/>
        </authorList>
    </citation>
    <scope>NUCLEOTIDE SEQUENCE [LARGE SCALE GENOMIC DNA]</scope>
    <source>
        <strain evidence="4">cv. Heinz 1706</strain>
    </source>
</reference>
<dbReference type="PANTHER" id="PTHR12346">
    <property type="entry name" value="SIN3B-RELATED"/>
    <property type="match status" value="1"/>
</dbReference>
<dbReference type="InParanoid" id="A0A3Q7JAP9"/>
<dbReference type="GO" id="GO:0003714">
    <property type="term" value="F:transcription corepressor activity"/>
    <property type="evidence" value="ECO:0000318"/>
    <property type="project" value="GO_Central"/>
</dbReference>
<evidence type="ECO:0000256" key="1">
    <source>
        <dbReference type="ARBA" id="ARBA00004123"/>
    </source>
</evidence>